<comment type="subcellular location">
    <subcellularLocation>
        <location evidence="1 9">Cell inner membrane</location>
        <topology evidence="1 9">Single-pass membrane protein</topology>
    </subcellularLocation>
</comment>
<keyword evidence="14" id="KW-1185">Reference proteome</keyword>
<dbReference type="PANTHER" id="PTHR30386:SF17">
    <property type="entry name" value="ALKALINE PROTEASE SECRETION PROTEIN APRE"/>
    <property type="match status" value="1"/>
</dbReference>
<reference evidence="13 14" key="1">
    <citation type="submission" date="2024-08" db="EMBL/GenBank/DDBJ databases">
        <authorList>
            <person name="Lu H."/>
        </authorList>
    </citation>
    <scope>NUCLEOTIDE SEQUENCE [LARGE SCALE GENOMIC DNA]</scope>
    <source>
        <strain evidence="13 14">LKC17W</strain>
    </source>
</reference>
<evidence type="ECO:0000259" key="12">
    <source>
        <dbReference type="Pfam" id="PF26002"/>
    </source>
</evidence>
<proteinExistence type="inferred from homology"/>
<evidence type="ECO:0000256" key="3">
    <source>
        <dbReference type="ARBA" id="ARBA00022448"/>
    </source>
</evidence>
<sequence length="454" mass="49720">MPEAATAAAALREQAIAAMVVGEDKAAAETRRWVRLGLLLLASTLGVALVWSASVPLASAVVGSGMLKVDSSRKRLQHAEGGIVKEILVRDGARVTAGQVLVRLDETRAAAGHGVVTGGRDVALASLARLVAERDDKAVIAWPPELETRAGDQQVAEILRAQRSIFESRRSSRLGELSILDQQIAALRSEITGYDSQRRSKEEQLDSLKRDLEGLLDLDKTGMVEKTRLRATERDIARLVGERDELVSRAATTRTSISEKELKKFQVRKAFQEDVAAELKKVQAENFELIERESATRRTLELTEVRAPVDGVVTDLRIHTPGGSISPGELLMELVPSDDKLVVEVKVPPFEIDRVQAGQLAGVKLHAFNSRSLPELDGRVTYVSADAATDPRTEQSWFVAKVDIPASELGKLGEGNRLQPGMLADVYIRTGERTFLGYLLEPLTDSFRKAWLER</sequence>
<evidence type="ECO:0000313" key="14">
    <source>
        <dbReference type="Proteomes" id="UP001606301"/>
    </source>
</evidence>
<comment type="similarity">
    <text evidence="2 9">Belongs to the membrane fusion protein (MFP) (TC 8.A.1) family.</text>
</comment>
<evidence type="ECO:0000256" key="4">
    <source>
        <dbReference type="ARBA" id="ARBA00022475"/>
    </source>
</evidence>
<evidence type="ECO:0000313" key="13">
    <source>
        <dbReference type="EMBL" id="MFG6439486.1"/>
    </source>
</evidence>
<accession>A0ABW7FCS0</accession>
<dbReference type="Gene3D" id="2.40.50.100">
    <property type="match status" value="1"/>
</dbReference>
<gene>
    <name evidence="13" type="ORF">ACG0Z3_02235</name>
</gene>
<dbReference type="Proteomes" id="UP001606301">
    <property type="component" value="Unassembled WGS sequence"/>
</dbReference>
<keyword evidence="4 9" id="KW-1003">Cell membrane</keyword>
<dbReference type="Pfam" id="PF26002">
    <property type="entry name" value="Beta-barrel_AprE"/>
    <property type="match status" value="1"/>
</dbReference>
<keyword evidence="6 9" id="KW-0812">Transmembrane</keyword>
<feature type="transmembrane region" description="Helical" evidence="9">
    <location>
        <begin position="38"/>
        <end position="67"/>
    </location>
</feature>
<organism evidence="13 14">
    <name type="scientific">Pelomonas margarita</name>
    <dbReference type="NCBI Taxonomy" id="3299031"/>
    <lineage>
        <taxon>Bacteria</taxon>
        <taxon>Pseudomonadati</taxon>
        <taxon>Pseudomonadota</taxon>
        <taxon>Betaproteobacteria</taxon>
        <taxon>Burkholderiales</taxon>
        <taxon>Sphaerotilaceae</taxon>
        <taxon>Roseateles</taxon>
    </lineage>
</organism>
<dbReference type="InterPro" id="IPR050739">
    <property type="entry name" value="MFP"/>
</dbReference>
<comment type="caution">
    <text evidence="13">The sequence shown here is derived from an EMBL/GenBank/DDBJ whole genome shotgun (WGS) entry which is preliminary data.</text>
</comment>
<feature type="coiled-coil region" evidence="10">
    <location>
        <begin position="191"/>
        <end position="249"/>
    </location>
</feature>
<evidence type="ECO:0000256" key="10">
    <source>
        <dbReference type="SAM" id="Coils"/>
    </source>
</evidence>
<evidence type="ECO:0000256" key="7">
    <source>
        <dbReference type="ARBA" id="ARBA00022989"/>
    </source>
</evidence>
<evidence type="ECO:0000259" key="11">
    <source>
        <dbReference type="Pfam" id="PF25994"/>
    </source>
</evidence>
<evidence type="ECO:0000256" key="6">
    <source>
        <dbReference type="ARBA" id="ARBA00022692"/>
    </source>
</evidence>
<dbReference type="EMBL" id="JBIGHW010000001">
    <property type="protein sequence ID" value="MFG6439486.1"/>
    <property type="molecule type" value="Genomic_DNA"/>
</dbReference>
<keyword evidence="10" id="KW-0175">Coiled coil</keyword>
<dbReference type="NCBIfam" id="TIGR01843">
    <property type="entry name" value="type_I_hlyD"/>
    <property type="match status" value="1"/>
</dbReference>
<keyword evidence="7 9" id="KW-1133">Transmembrane helix</keyword>
<feature type="domain" description="AprE-like long alpha-helical hairpin" evidence="11">
    <location>
        <begin position="117"/>
        <end position="297"/>
    </location>
</feature>
<protein>
    <recommendedName>
        <fullName evidence="9">Membrane fusion protein (MFP) family protein</fullName>
    </recommendedName>
</protein>
<evidence type="ECO:0000256" key="5">
    <source>
        <dbReference type="ARBA" id="ARBA00022519"/>
    </source>
</evidence>
<dbReference type="RefSeq" id="WP_394394885.1">
    <property type="nucleotide sequence ID" value="NZ_JBIGHW010000001.1"/>
</dbReference>
<dbReference type="InterPro" id="IPR058781">
    <property type="entry name" value="HH_AprE-like"/>
</dbReference>
<dbReference type="PANTHER" id="PTHR30386">
    <property type="entry name" value="MEMBRANE FUSION SUBUNIT OF EMRAB-TOLC MULTIDRUG EFFLUX PUMP"/>
    <property type="match status" value="1"/>
</dbReference>
<feature type="domain" description="AprE-like beta-barrel" evidence="12">
    <location>
        <begin position="341"/>
        <end position="431"/>
    </location>
</feature>
<dbReference type="InterPro" id="IPR006144">
    <property type="entry name" value="Secretion_HlyD_CS"/>
</dbReference>
<evidence type="ECO:0000256" key="1">
    <source>
        <dbReference type="ARBA" id="ARBA00004377"/>
    </source>
</evidence>
<evidence type="ECO:0000256" key="9">
    <source>
        <dbReference type="RuleBase" id="RU365093"/>
    </source>
</evidence>
<evidence type="ECO:0000256" key="2">
    <source>
        <dbReference type="ARBA" id="ARBA00009477"/>
    </source>
</evidence>
<keyword evidence="3 9" id="KW-0813">Transport</keyword>
<dbReference type="Gene3D" id="2.40.30.170">
    <property type="match status" value="1"/>
</dbReference>
<dbReference type="Pfam" id="PF25994">
    <property type="entry name" value="HH_AprE"/>
    <property type="match status" value="1"/>
</dbReference>
<keyword evidence="8 9" id="KW-0472">Membrane</keyword>
<dbReference type="PROSITE" id="PS00543">
    <property type="entry name" value="HLYD_FAMILY"/>
    <property type="match status" value="1"/>
</dbReference>
<dbReference type="InterPro" id="IPR010129">
    <property type="entry name" value="T1SS_HlyD"/>
</dbReference>
<dbReference type="PRINTS" id="PR01490">
    <property type="entry name" value="RTXTOXIND"/>
</dbReference>
<evidence type="ECO:0000256" key="8">
    <source>
        <dbReference type="ARBA" id="ARBA00023136"/>
    </source>
</evidence>
<name>A0ABW7FCS0_9BURK</name>
<keyword evidence="5 9" id="KW-0997">Cell inner membrane</keyword>
<dbReference type="InterPro" id="IPR058982">
    <property type="entry name" value="Beta-barrel_AprE"/>
</dbReference>